<protein>
    <recommendedName>
        <fullName evidence="4">RRM domain-containing protein</fullName>
    </recommendedName>
</protein>
<evidence type="ECO:0000313" key="2">
    <source>
        <dbReference type="EMBL" id="KAL1874121.1"/>
    </source>
</evidence>
<dbReference type="Proteomes" id="UP001583193">
    <property type="component" value="Unassembled WGS sequence"/>
</dbReference>
<sequence length="438" mass="49264">MSDDCDLGQLLDSVCKLRNAAVEGQRYTAYRIAALERALVTMDDKLKKHEKMIQYLEKQLKVDTSNRERQIENGGGLLVDTAESSFQLNVSQGFEVNVQYRMDSSMLQVPFVDRATPVESIFMIAAAPPATPTPQPDNMLTRDEDHNIDSFLEDINTPVLEPEKRDFIPTHRKSSSNVSDYESIMVGPSNTMPPTPTPWDGKIQWALESSSIFDDPEEELEAAAARVGFFGARTASNLWLFQYGIRYVPGPGEKNAFRTVKIENLPLDIDMNTLLNQVCGGEILVARLLNTSNITGHHTALVTFVQQRQSEAFVEYAAKYGISFGNDKVSVKMLETPTYPMSLEMEKMIFDEGYTRCVVIRDFEEDLYEQLVSLIIESVCGNEIEEVKPEQDVVTIQFHSIKMAAVAFELIRGRRSFSGCRLDFAPDPCARPARPVME</sequence>
<reference evidence="2 3" key="1">
    <citation type="journal article" date="2024" name="IMA Fungus">
        <title>IMA Genome - F19 : A genome assembly and annotation guide to empower mycologists, including annotated draft genome sequences of Ceratocystis pirilliformis, Diaporthe australafricana, Fusarium ophioides, Paecilomyces lecythidis, and Sporothrix stenoceras.</title>
        <authorList>
            <person name="Aylward J."/>
            <person name="Wilson A.M."/>
            <person name="Visagie C.M."/>
            <person name="Spraker J."/>
            <person name="Barnes I."/>
            <person name="Buitendag C."/>
            <person name="Ceriani C."/>
            <person name="Del Mar Angel L."/>
            <person name="du Plessis D."/>
            <person name="Fuchs T."/>
            <person name="Gasser K."/>
            <person name="Kramer D."/>
            <person name="Li W."/>
            <person name="Munsamy K."/>
            <person name="Piso A."/>
            <person name="Price J.L."/>
            <person name="Sonnekus B."/>
            <person name="Thomas C."/>
            <person name="van der Nest A."/>
            <person name="van Dijk A."/>
            <person name="van Heerden A."/>
            <person name="van Vuuren N."/>
            <person name="Yilmaz N."/>
            <person name="Duong T.A."/>
            <person name="van der Merwe N.A."/>
            <person name="Wingfield M.J."/>
            <person name="Wingfield B.D."/>
        </authorList>
    </citation>
    <scope>NUCLEOTIDE SEQUENCE [LARGE SCALE GENOMIC DNA]</scope>
    <source>
        <strain evidence="2 3">CMW 18167</strain>
    </source>
</reference>
<keyword evidence="3" id="KW-1185">Reference proteome</keyword>
<gene>
    <name evidence="2" type="ORF">Plec18167_006055</name>
</gene>
<proteinExistence type="predicted"/>
<evidence type="ECO:0008006" key="4">
    <source>
        <dbReference type="Google" id="ProtNLM"/>
    </source>
</evidence>
<keyword evidence="1" id="KW-0175">Coiled coil</keyword>
<evidence type="ECO:0000256" key="1">
    <source>
        <dbReference type="SAM" id="Coils"/>
    </source>
</evidence>
<comment type="caution">
    <text evidence="2">The sequence shown here is derived from an EMBL/GenBank/DDBJ whole genome shotgun (WGS) entry which is preliminary data.</text>
</comment>
<feature type="coiled-coil region" evidence="1">
    <location>
        <begin position="32"/>
        <end position="59"/>
    </location>
</feature>
<name>A0ABR3XEE8_9EURO</name>
<accession>A0ABR3XEE8</accession>
<evidence type="ECO:0000313" key="3">
    <source>
        <dbReference type="Proteomes" id="UP001583193"/>
    </source>
</evidence>
<dbReference type="EMBL" id="JAVDPF010000020">
    <property type="protein sequence ID" value="KAL1874121.1"/>
    <property type="molecule type" value="Genomic_DNA"/>
</dbReference>
<organism evidence="2 3">
    <name type="scientific">Paecilomyces lecythidis</name>
    <dbReference type="NCBI Taxonomy" id="3004212"/>
    <lineage>
        <taxon>Eukaryota</taxon>
        <taxon>Fungi</taxon>
        <taxon>Dikarya</taxon>
        <taxon>Ascomycota</taxon>
        <taxon>Pezizomycotina</taxon>
        <taxon>Eurotiomycetes</taxon>
        <taxon>Eurotiomycetidae</taxon>
        <taxon>Eurotiales</taxon>
        <taxon>Thermoascaceae</taxon>
        <taxon>Paecilomyces</taxon>
    </lineage>
</organism>